<dbReference type="SUPFAM" id="SSF51419">
    <property type="entry name" value="PLP-binding barrel"/>
    <property type="match status" value="1"/>
</dbReference>
<gene>
    <name evidence="2" type="ORF">RIL96_07615</name>
</gene>
<evidence type="ECO:0000313" key="3">
    <source>
        <dbReference type="Proteomes" id="UP001251870"/>
    </source>
</evidence>
<dbReference type="RefSeq" id="WP_310548425.1">
    <property type="nucleotide sequence ID" value="NZ_JAVKGR010000007.1"/>
</dbReference>
<dbReference type="PANTHER" id="PTHR28004">
    <property type="entry name" value="ZGC:162816-RELATED"/>
    <property type="match status" value="1"/>
</dbReference>
<feature type="domain" description="Alanine racemase N-terminal" evidence="1">
    <location>
        <begin position="28"/>
        <end position="278"/>
    </location>
</feature>
<dbReference type="Gene3D" id="3.20.20.10">
    <property type="entry name" value="Alanine racemase"/>
    <property type="match status" value="1"/>
</dbReference>
<comment type="caution">
    <text evidence="2">The sequence shown here is derived from an EMBL/GenBank/DDBJ whole genome shotgun (WGS) entry which is preliminary data.</text>
</comment>
<proteinExistence type="predicted"/>
<evidence type="ECO:0000313" key="2">
    <source>
        <dbReference type="EMBL" id="MDR8019434.1"/>
    </source>
</evidence>
<dbReference type="EMBL" id="JAVKGR010000007">
    <property type="protein sequence ID" value="MDR8019434.1"/>
    <property type="molecule type" value="Genomic_DNA"/>
</dbReference>
<dbReference type="InterPro" id="IPR051466">
    <property type="entry name" value="D-amino_acid_metab_enzyme"/>
</dbReference>
<organism evidence="2 3">
    <name type="scientific">Nesterenkonia aerolata</name>
    <dbReference type="NCBI Taxonomy" id="3074079"/>
    <lineage>
        <taxon>Bacteria</taxon>
        <taxon>Bacillati</taxon>
        <taxon>Actinomycetota</taxon>
        <taxon>Actinomycetes</taxon>
        <taxon>Micrococcales</taxon>
        <taxon>Micrococcaceae</taxon>
        <taxon>Nesterenkonia</taxon>
    </lineage>
</organism>
<dbReference type="InterPro" id="IPR029066">
    <property type="entry name" value="PLP-binding_barrel"/>
</dbReference>
<dbReference type="PANTHER" id="PTHR28004:SF2">
    <property type="entry name" value="D-SERINE DEHYDRATASE"/>
    <property type="match status" value="1"/>
</dbReference>
<dbReference type="Proteomes" id="UP001251870">
    <property type="component" value="Unassembled WGS sequence"/>
</dbReference>
<dbReference type="InterPro" id="IPR001608">
    <property type="entry name" value="Ala_racemase_N"/>
</dbReference>
<sequence length="404" mass="43234">MSTDTAWPPPWEAFSRAVDGLDAPLAAVDLDAFDANAEDLLRRAGGTPIRVASKSVRSRQLLRSVLDRPGFSGVLAFTLAEAIWLVRTGTSDDVVLGYPCAERGALAQLCADPELASQITLMIDSPAQLDLIDELVPPSSRTEIRVCLDLDCSLRVGPLVLGARRSPVRTPEQAARAAEHIAARPGFRLVGLMGYEAQVAGVVDDRRSSLPARLGDLAVRGMKHVSVRELRSRRREVVEAVRRHAELEFVNGGGTGSLESTDAGGECTELAAGSGLYGPHLFDGYRGFAPRPAAAFALRVVRRPAADIVTVHGGGWIASGPTGADRQPSPVWPAGMRLLPAEAAGEVQTPLRCTSQVPQIGELTWWRHTKAGELCEHVDELHLIRGEAIVGSAPTYRGEGMVFL</sequence>
<keyword evidence="3" id="KW-1185">Reference proteome</keyword>
<reference evidence="2 3" key="1">
    <citation type="submission" date="2023-09" db="EMBL/GenBank/DDBJ databases">
        <title>Description of three actinobacteria isolated from air of manufacturing shop in a pharmaceutical factory.</title>
        <authorList>
            <person name="Zhang D.-F."/>
        </authorList>
    </citation>
    <scope>NUCLEOTIDE SEQUENCE [LARGE SCALE GENOMIC DNA]</scope>
    <source>
        <strain evidence="2 3">LY-0111</strain>
    </source>
</reference>
<evidence type="ECO:0000259" key="1">
    <source>
        <dbReference type="Pfam" id="PF01168"/>
    </source>
</evidence>
<name>A0ABU2DSF5_9MICC</name>
<dbReference type="Pfam" id="PF01168">
    <property type="entry name" value="Ala_racemase_N"/>
    <property type="match status" value="1"/>
</dbReference>
<accession>A0ABU2DSF5</accession>
<dbReference type="CDD" id="cd06813">
    <property type="entry name" value="PLPDE_III_DSD_D-TA_like_2"/>
    <property type="match status" value="1"/>
</dbReference>
<protein>
    <submittedName>
        <fullName evidence="2">Amino acid deaminase/aldolase</fullName>
    </submittedName>
</protein>